<proteinExistence type="predicted"/>
<comment type="caution">
    <text evidence="1">The sequence shown here is derived from an EMBL/GenBank/DDBJ whole genome shotgun (WGS) entry which is preliminary data.</text>
</comment>
<gene>
    <name evidence="1" type="ORF">S01H4_63811</name>
</gene>
<dbReference type="EMBL" id="BART01038497">
    <property type="protein sequence ID" value="GAH05799.1"/>
    <property type="molecule type" value="Genomic_DNA"/>
</dbReference>
<feature type="non-terminal residue" evidence="1">
    <location>
        <position position="1"/>
    </location>
</feature>
<reference evidence="1" key="1">
    <citation type="journal article" date="2014" name="Front. Microbiol.">
        <title>High frequency of phylogenetically diverse reductive dehalogenase-homologous genes in deep subseafloor sedimentary metagenomes.</title>
        <authorList>
            <person name="Kawai M."/>
            <person name="Futagami T."/>
            <person name="Toyoda A."/>
            <person name="Takaki Y."/>
            <person name="Nishi S."/>
            <person name="Hori S."/>
            <person name="Arai W."/>
            <person name="Tsubouchi T."/>
            <person name="Morono Y."/>
            <person name="Uchiyama I."/>
            <person name="Ito T."/>
            <person name="Fujiyama A."/>
            <person name="Inagaki F."/>
            <person name="Takami H."/>
        </authorList>
    </citation>
    <scope>NUCLEOTIDE SEQUENCE</scope>
    <source>
        <strain evidence="1">Expedition CK06-06</strain>
    </source>
</reference>
<name>X1DLA2_9ZZZZ</name>
<dbReference type="AlphaFoldDB" id="X1DLA2"/>
<protein>
    <submittedName>
        <fullName evidence="1">Uncharacterized protein</fullName>
    </submittedName>
</protein>
<sequence length="37" mass="4531">EKRQYWLAKICGRIFDIFKKGNIIVDKDELRSELELY</sequence>
<accession>X1DLA2</accession>
<organism evidence="1">
    <name type="scientific">marine sediment metagenome</name>
    <dbReference type="NCBI Taxonomy" id="412755"/>
    <lineage>
        <taxon>unclassified sequences</taxon>
        <taxon>metagenomes</taxon>
        <taxon>ecological metagenomes</taxon>
    </lineage>
</organism>
<evidence type="ECO:0000313" key="1">
    <source>
        <dbReference type="EMBL" id="GAH05799.1"/>
    </source>
</evidence>